<evidence type="ECO:0000313" key="2">
    <source>
        <dbReference type="EMBL" id="MFF0546783.1"/>
    </source>
</evidence>
<dbReference type="InterPro" id="IPR000182">
    <property type="entry name" value="GNAT_dom"/>
</dbReference>
<keyword evidence="2" id="KW-0012">Acyltransferase</keyword>
<proteinExistence type="predicted"/>
<feature type="domain" description="N-acetyltransferase" evidence="1">
    <location>
        <begin position="3"/>
        <end position="201"/>
    </location>
</feature>
<dbReference type="PROSITE" id="PS51186">
    <property type="entry name" value="GNAT"/>
    <property type="match status" value="1"/>
</dbReference>
<evidence type="ECO:0000259" key="1">
    <source>
        <dbReference type="PROSITE" id="PS51186"/>
    </source>
</evidence>
<dbReference type="SUPFAM" id="SSF55729">
    <property type="entry name" value="Acyl-CoA N-acyltransferases (Nat)"/>
    <property type="match status" value="1"/>
</dbReference>
<reference evidence="2 3" key="1">
    <citation type="submission" date="2024-10" db="EMBL/GenBank/DDBJ databases">
        <title>The Natural Products Discovery Center: Release of the First 8490 Sequenced Strains for Exploring Actinobacteria Biosynthetic Diversity.</title>
        <authorList>
            <person name="Kalkreuter E."/>
            <person name="Kautsar S.A."/>
            <person name="Yang D."/>
            <person name="Bader C.D."/>
            <person name="Teijaro C.N."/>
            <person name="Fluegel L."/>
            <person name="Davis C.M."/>
            <person name="Simpson J.R."/>
            <person name="Lauterbach L."/>
            <person name="Steele A.D."/>
            <person name="Gui C."/>
            <person name="Meng S."/>
            <person name="Li G."/>
            <person name="Viehrig K."/>
            <person name="Ye F."/>
            <person name="Su P."/>
            <person name="Kiefer A.F."/>
            <person name="Nichols A."/>
            <person name="Cepeda A.J."/>
            <person name="Yan W."/>
            <person name="Fan B."/>
            <person name="Jiang Y."/>
            <person name="Adhikari A."/>
            <person name="Zheng C.-J."/>
            <person name="Schuster L."/>
            <person name="Cowan T.M."/>
            <person name="Smanski M.J."/>
            <person name="Chevrette M.G."/>
            <person name="De Carvalho L.P.S."/>
            <person name="Shen B."/>
        </authorList>
    </citation>
    <scope>NUCLEOTIDE SEQUENCE [LARGE SCALE GENOMIC DNA]</scope>
    <source>
        <strain evidence="2 3">NPDC004045</strain>
    </source>
</reference>
<comment type="caution">
    <text evidence="2">The sequence shown here is derived from an EMBL/GenBank/DDBJ whole genome shotgun (WGS) entry which is preliminary data.</text>
</comment>
<dbReference type="EC" id="2.3.-.-" evidence="2"/>
<dbReference type="PANTHER" id="PTHR42791:SF1">
    <property type="entry name" value="N-ACETYLTRANSFERASE DOMAIN-CONTAINING PROTEIN"/>
    <property type="match status" value="1"/>
</dbReference>
<dbReference type="GO" id="GO:0016746">
    <property type="term" value="F:acyltransferase activity"/>
    <property type="evidence" value="ECO:0007669"/>
    <property type="project" value="UniProtKB-KW"/>
</dbReference>
<evidence type="ECO:0000313" key="3">
    <source>
        <dbReference type="Proteomes" id="UP001601444"/>
    </source>
</evidence>
<protein>
    <submittedName>
        <fullName evidence="2">GNAT family N-acetyltransferase</fullName>
        <ecNumber evidence="2">2.3.-.-</ecNumber>
    </submittedName>
</protein>
<keyword evidence="3" id="KW-1185">Reference proteome</keyword>
<dbReference type="PANTHER" id="PTHR42791">
    <property type="entry name" value="GNAT FAMILY ACETYLTRANSFERASE"/>
    <property type="match status" value="1"/>
</dbReference>
<dbReference type="Pfam" id="PF00583">
    <property type="entry name" value="Acetyltransf_1"/>
    <property type="match status" value="1"/>
</dbReference>
<dbReference type="Gene3D" id="3.40.630.30">
    <property type="match status" value="1"/>
</dbReference>
<dbReference type="InterPro" id="IPR052523">
    <property type="entry name" value="Trichothecene_AcTrans"/>
</dbReference>
<gene>
    <name evidence="2" type="ORF">ACFYTF_28495</name>
</gene>
<sequence>MDIAVRPAVRADLPRMVEVLDRAFRTDDPFGEYMFPDPARRARNHPRLTRAMIRHQYLPAGGAHVATVDGRIVGASLEQGPDYRFGPLRYLASIPEFVWAMGAGGPRALAVDAAIAKLAPGLPHVFGVTLGVDPDHQGTGAGFALARACLERVSAARVPLLGLAKDGNVAYYRGYGARVVGRIRLGRKGPEVNVLMWLPPEPAGTANAPTASPRS</sequence>
<dbReference type="Proteomes" id="UP001601444">
    <property type="component" value="Unassembled WGS sequence"/>
</dbReference>
<organism evidence="2 3">
    <name type="scientific">Nocardia thailandica</name>
    <dbReference type="NCBI Taxonomy" id="257275"/>
    <lineage>
        <taxon>Bacteria</taxon>
        <taxon>Bacillati</taxon>
        <taxon>Actinomycetota</taxon>
        <taxon>Actinomycetes</taxon>
        <taxon>Mycobacteriales</taxon>
        <taxon>Nocardiaceae</taxon>
        <taxon>Nocardia</taxon>
    </lineage>
</organism>
<dbReference type="EMBL" id="JBIAMX010000026">
    <property type="protein sequence ID" value="MFF0546783.1"/>
    <property type="molecule type" value="Genomic_DNA"/>
</dbReference>
<name>A0ABW6PWH1_9NOCA</name>
<dbReference type="InterPro" id="IPR016181">
    <property type="entry name" value="Acyl_CoA_acyltransferase"/>
</dbReference>
<accession>A0ABW6PWH1</accession>
<dbReference type="RefSeq" id="WP_157225087.1">
    <property type="nucleotide sequence ID" value="NZ_JBIAMX010000026.1"/>
</dbReference>
<keyword evidence="2" id="KW-0808">Transferase</keyword>